<sequence>MRMTKGRGRGKGKTRTNSDHKNKKVINIDDFNHIEYLPVASITSLLQKAQAAIDLSLEELWPIPSDLVRIATLLDPRCKDFKWNEFEEKEMSYKLLQTQYDSIKGNFQTNIVSTEQTSTRDCSDNDDFFQALEKSGQ</sequence>
<evidence type="ECO:0000313" key="2">
    <source>
        <dbReference type="EMBL" id="RIB15915.1"/>
    </source>
</evidence>
<reference evidence="2 3" key="1">
    <citation type="submission" date="2018-06" db="EMBL/GenBank/DDBJ databases">
        <title>Comparative genomics reveals the genomic features of Rhizophagus irregularis, R. cerebriforme, R. diaphanum and Gigaspora rosea, and their symbiotic lifestyle signature.</title>
        <authorList>
            <person name="Morin E."/>
            <person name="San Clemente H."/>
            <person name="Chen E.C.H."/>
            <person name="De La Providencia I."/>
            <person name="Hainaut M."/>
            <person name="Kuo A."/>
            <person name="Kohler A."/>
            <person name="Murat C."/>
            <person name="Tang N."/>
            <person name="Roy S."/>
            <person name="Loubradou J."/>
            <person name="Henrissat B."/>
            <person name="Grigoriev I.V."/>
            <person name="Corradi N."/>
            <person name="Roux C."/>
            <person name="Martin F.M."/>
        </authorList>
    </citation>
    <scope>NUCLEOTIDE SEQUENCE [LARGE SCALE GENOMIC DNA]</scope>
    <source>
        <strain evidence="2 3">DAOM 194757</strain>
    </source>
</reference>
<keyword evidence="3" id="KW-1185">Reference proteome</keyword>
<dbReference type="AlphaFoldDB" id="A0A397V0J2"/>
<evidence type="ECO:0000256" key="1">
    <source>
        <dbReference type="SAM" id="MobiDB-lite"/>
    </source>
</evidence>
<feature type="region of interest" description="Disordered" evidence="1">
    <location>
        <begin position="1"/>
        <end position="21"/>
    </location>
</feature>
<gene>
    <name evidence="2" type="ORF">C2G38_2039011</name>
</gene>
<evidence type="ECO:0000313" key="3">
    <source>
        <dbReference type="Proteomes" id="UP000266673"/>
    </source>
</evidence>
<dbReference type="Proteomes" id="UP000266673">
    <property type="component" value="Unassembled WGS sequence"/>
</dbReference>
<name>A0A397V0J2_9GLOM</name>
<comment type="caution">
    <text evidence="2">The sequence shown here is derived from an EMBL/GenBank/DDBJ whole genome shotgun (WGS) entry which is preliminary data.</text>
</comment>
<dbReference type="EMBL" id="QKWP01000715">
    <property type="protein sequence ID" value="RIB15915.1"/>
    <property type="molecule type" value="Genomic_DNA"/>
</dbReference>
<organism evidence="2 3">
    <name type="scientific">Gigaspora rosea</name>
    <dbReference type="NCBI Taxonomy" id="44941"/>
    <lineage>
        <taxon>Eukaryota</taxon>
        <taxon>Fungi</taxon>
        <taxon>Fungi incertae sedis</taxon>
        <taxon>Mucoromycota</taxon>
        <taxon>Glomeromycotina</taxon>
        <taxon>Glomeromycetes</taxon>
        <taxon>Diversisporales</taxon>
        <taxon>Gigasporaceae</taxon>
        <taxon>Gigaspora</taxon>
    </lineage>
</organism>
<protein>
    <submittedName>
        <fullName evidence="2">Uncharacterized protein</fullName>
    </submittedName>
</protein>
<accession>A0A397V0J2</accession>
<proteinExistence type="predicted"/>
<dbReference type="OrthoDB" id="2427034at2759"/>
<feature type="compositionally biased region" description="Basic residues" evidence="1">
    <location>
        <begin position="1"/>
        <end position="14"/>
    </location>
</feature>